<proteinExistence type="predicted"/>
<dbReference type="InterPro" id="IPR000192">
    <property type="entry name" value="Aminotrans_V_dom"/>
</dbReference>
<evidence type="ECO:0000313" key="3">
    <source>
        <dbReference type="EMBL" id="SAL41367.1"/>
    </source>
</evidence>
<gene>
    <name evidence="3" type="ORF">AWB64_04402</name>
</gene>
<evidence type="ECO:0000256" key="1">
    <source>
        <dbReference type="ARBA" id="ARBA00022898"/>
    </source>
</evidence>
<dbReference type="AlphaFoldDB" id="A0A158HB43"/>
<evidence type="ECO:0000259" key="2">
    <source>
        <dbReference type="Pfam" id="PF00266"/>
    </source>
</evidence>
<reference evidence="3 4" key="1">
    <citation type="submission" date="2016-01" db="EMBL/GenBank/DDBJ databases">
        <authorList>
            <person name="Oliw E.H."/>
        </authorList>
    </citation>
    <scope>NUCLEOTIDE SEQUENCE [LARGE SCALE GENOMIC DNA]</scope>
    <source>
        <strain evidence="3">LMG 22029</strain>
    </source>
</reference>
<organism evidence="3 4">
    <name type="scientific">Caballeronia sordidicola</name>
    <name type="common">Burkholderia sordidicola</name>
    <dbReference type="NCBI Taxonomy" id="196367"/>
    <lineage>
        <taxon>Bacteria</taxon>
        <taxon>Pseudomonadati</taxon>
        <taxon>Pseudomonadota</taxon>
        <taxon>Betaproteobacteria</taxon>
        <taxon>Burkholderiales</taxon>
        <taxon>Burkholderiaceae</taxon>
        <taxon>Caballeronia</taxon>
    </lineage>
</organism>
<name>A0A158HB43_CABSO</name>
<keyword evidence="1" id="KW-0663">Pyridoxal phosphate</keyword>
<dbReference type="InterPro" id="IPR015422">
    <property type="entry name" value="PyrdxlP-dep_Trfase_small"/>
</dbReference>
<dbReference type="Pfam" id="PF00266">
    <property type="entry name" value="Aminotran_5"/>
    <property type="match status" value="1"/>
</dbReference>
<sequence length="67" mass="7394">MQVGIENIGRYKHELLEYATSVLQPVAGVRLLGTAIDKASVLSFVLKGYEAEKVGRALNEKSYVRVN</sequence>
<dbReference type="Gene3D" id="3.90.1150.10">
    <property type="entry name" value="Aspartate Aminotransferase, domain 1"/>
    <property type="match status" value="1"/>
</dbReference>
<feature type="domain" description="Aminotransferase class V" evidence="2">
    <location>
        <begin position="2"/>
        <end position="61"/>
    </location>
</feature>
<evidence type="ECO:0000313" key="4">
    <source>
        <dbReference type="Proteomes" id="UP000054893"/>
    </source>
</evidence>
<accession>A0A158HB43</accession>
<protein>
    <submittedName>
        <fullName evidence="3">Cysteine desulfurase, SufS family</fullName>
    </submittedName>
</protein>
<dbReference type="Proteomes" id="UP000054893">
    <property type="component" value="Unassembled WGS sequence"/>
</dbReference>
<dbReference type="EMBL" id="FCOC02000015">
    <property type="protein sequence ID" value="SAL41367.1"/>
    <property type="molecule type" value="Genomic_DNA"/>
</dbReference>